<reference evidence="1" key="1">
    <citation type="submission" date="2020-04" db="EMBL/GenBank/DDBJ databases">
        <title>Hybrid Assembly of Korean Phytophthora infestans isolates.</title>
        <authorList>
            <person name="Prokchorchik M."/>
            <person name="Lee Y."/>
            <person name="Seo J."/>
            <person name="Cho J.-H."/>
            <person name="Park Y.-E."/>
            <person name="Jang D.-C."/>
            <person name="Im J.-S."/>
            <person name="Choi J.-G."/>
            <person name="Park H.-J."/>
            <person name="Lee G.-B."/>
            <person name="Lee Y.-G."/>
            <person name="Hong S.-Y."/>
            <person name="Cho K."/>
            <person name="Sohn K.H."/>
        </authorList>
    </citation>
    <scope>NUCLEOTIDE SEQUENCE</scope>
    <source>
        <strain evidence="1">KR_1_A1</strain>
    </source>
</reference>
<keyword evidence="2" id="KW-1185">Reference proteome</keyword>
<comment type="caution">
    <text evidence="1">The sequence shown here is derived from an EMBL/GenBank/DDBJ whole genome shotgun (WGS) entry which is preliminary data.</text>
</comment>
<proteinExistence type="predicted"/>
<dbReference type="EMBL" id="WSZM01000399">
    <property type="protein sequence ID" value="KAF4033917.1"/>
    <property type="molecule type" value="Genomic_DNA"/>
</dbReference>
<accession>A0A833SFW9</accession>
<name>A0A833SFW9_PHYIN</name>
<gene>
    <name evidence="1" type="ORF">GN244_ATG14126</name>
</gene>
<dbReference type="AlphaFoldDB" id="A0A833SFW9"/>
<dbReference type="Proteomes" id="UP000602510">
    <property type="component" value="Unassembled WGS sequence"/>
</dbReference>
<evidence type="ECO:0000313" key="1">
    <source>
        <dbReference type="EMBL" id="KAF4033917.1"/>
    </source>
</evidence>
<sequence length="65" mass="7441">MSVSDSTVRRIYDKQPADFCSTNATATRRRRVEFPELERQLVDISTAVSRPISSQTTCYCLKLEI</sequence>
<protein>
    <submittedName>
        <fullName evidence="1">Uncharacterized protein</fullName>
    </submittedName>
</protein>
<organism evidence="1 2">
    <name type="scientific">Phytophthora infestans</name>
    <name type="common">Potato late blight agent</name>
    <name type="synonym">Botrytis infestans</name>
    <dbReference type="NCBI Taxonomy" id="4787"/>
    <lineage>
        <taxon>Eukaryota</taxon>
        <taxon>Sar</taxon>
        <taxon>Stramenopiles</taxon>
        <taxon>Oomycota</taxon>
        <taxon>Peronosporomycetes</taxon>
        <taxon>Peronosporales</taxon>
        <taxon>Peronosporaceae</taxon>
        <taxon>Phytophthora</taxon>
    </lineage>
</organism>
<evidence type="ECO:0000313" key="2">
    <source>
        <dbReference type="Proteomes" id="UP000602510"/>
    </source>
</evidence>